<dbReference type="Proteomes" id="UP000662747">
    <property type="component" value="Chromosome"/>
</dbReference>
<name>A0ABX7P256_9BACT</name>
<organism evidence="1 2">
    <name type="scientific">Pyxidicoccus parkwayensis</name>
    <dbReference type="NCBI Taxonomy" id="2813578"/>
    <lineage>
        <taxon>Bacteria</taxon>
        <taxon>Pseudomonadati</taxon>
        <taxon>Myxococcota</taxon>
        <taxon>Myxococcia</taxon>
        <taxon>Myxococcales</taxon>
        <taxon>Cystobacterineae</taxon>
        <taxon>Myxococcaceae</taxon>
        <taxon>Pyxidicoccus</taxon>
    </lineage>
</organism>
<accession>A0ABX7P256</accession>
<evidence type="ECO:0000313" key="1">
    <source>
        <dbReference type="EMBL" id="QSQ23048.1"/>
    </source>
</evidence>
<reference evidence="1 2" key="1">
    <citation type="submission" date="2021-02" db="EMBL/GenBank/DDBJ databases">
        <title>De Novo genome assembly of isolated myxobacteria.</title>
        <authorList>
            <person name="Stevens D.C."/>
        </authorList>
    </citation>
    <scope>NUCLEOTIDE SEQUENCE [LARGE SCALE GENOMIC DNA]</scope>
    <source>
        <strain evidence="2">SCPEA02</strain>
    </source>
</reference>
<dbReference type="EMBL" id="CP071090">
    <property type="protein sequence ID" value="QSQ23048.1"/>
    <property type="molecule type" value="Genomic_DNA"/>
</dbReference>
<proteinExistence type="predicted"/>
<gene>
    <name evidence="1" type="ORF">JY651_49535</name>
</gene>
<evidence type="ECO:0000313" key="2">
    <source>
        <dbReference type="Proteomes" id="UP000662747"/>
    </source>
</evidence>
<dbReference type="RefSeq" id="WP_206724624.1">
    <property type="nucleotide sequence ID" value="NZ_CP071090.1"/>
</dbReference>
<sequence>MGDFYQNIVVRDVSAEDAPRLAAKVRDWLVARRIIEPELSDCSLSGLGHRPGPEYALAQEIPSEHVLHLATNGLQIEVGRRVFHNLQPELTCRVCGARFEPGDDYHDAVSTWFEGDDAVSFACPACHVSGRLTDWDGESPWGLSELGFTFWNWSTLSERFIRELSEQLGRRTLIVRDKL</sequence>
<protein>
    <submittedName>
        <fullName evidence="1">Uncharacterized protein</fullName>
    </submittedName>
</protein>
<keyword evidence="2" id="KW-1185">Reference proteome</keyword>